<comment type="caution">
    <text evidence="5">The sequence shown here is derived from an EMBL/GenBank/DDBJ whole genome shotgun (WGS) entry which is preliminary data.</text>
</comment>
<keyword evidence="6" id="KW-1185">Reference proteome</keyword>
<dbReference type="InterPro" id="IPR036322">
    <property type="entry name" value="WD40_repeat_dom_sf"/>
</dbReference>
<dbReference type="InterPro" id="IPR015943">
    <property type="entry name" value="WD40/YVTN_repeat-like_dom_sf"/>
</dbReference>
<evidence type="ECO:0000256" key="3">
    <source>
        <dbReference type="ARBA" id="ARBA00022737"/>
    </source>
</evidence>
<protein>
    <recommendedName>
        <fullName evidence="7">Anaphase-promoting complex subunit 4 WD40 domain-containing protein</fullName>
    </recommendedName>
</protein>
<dbReference type="PRINTS" id="PR00320">
    <property type="entry name" value="GPROTEINBRPT"/>
</dbReference>
<dbReference type="OrthoDB" id="256303at2759"/>
<sequence length="351" mass="38350">MNLPPPAPKDFEVQFNALSAVEFLAMTLFIIASKSLSPTADLLAASSFDNQTRIWEVQANGSTVPKAAIQHDGPALCCTWSKDGTKLFSGGADKAGKMMDITTGQTTQVAAHDAPISCARFADGIGGAGTMVITGSWDKTIKYWDLRTPTPAFSVNMPDRVYSMDVSYPLMVVATAERHIMIYNLNNPSQVFKQLVSPLKWQTRVVSCFPNASGFAIGSIEGRVGIQMAEDKDASLNFSFKCHRDDKNNVHSVNAISFHPTYGTFSTAGGDGTFSFWDKDSKQRLKQFASVGNSISATAFNRNGTIFAYASSYDWGKGHEHYKQGSPNQIFLYALKDEDVKPKPAKQPLRK</sequence>
<feature type="repeat" description="WD" evidence="4">
    <location>
        <begin position="246"/>
        <end position="287"/>
    </location>
</feature>
<dbReference type="FunFam" id="2.130.10.10:FF:000190">
    <property type="entry name" value="Nuclear pore complex subunit"/>
    <property type="match status" value="1"/>
</dbReference>
<evidence type="ECO:0008006" key="7">
    <source>
        <dbReference type="Google" id="ProtNLM"/>
    </source>
</evidence>
<gene>
    <name evidence="5" type="ORF">CcCBS67573_g06489</name>
</gene>
<keyword evidence="3" id="KW-0677">Repeat</keyword>
<proteinExistence type="inferred from homology"/>
<evidence type="ECO:0000256" key="2">
    <source>
        <dbReference type="ARBA" id="ARBA00022574"/>
    </source>
</evidence>
<comment type="similarity">
    <text evidence="1">Belongs to the WD repeat rae1 family.</text>
</comment>
<dbReference type="PROSITE" id="PS50294">
    <property type="entry name" value="WD_REPEATS_REGION"/>
    <property type="match status" value="1"/>
</dbReference>
<dbReference type="Proteomes" id="UP000320333">
    <property type="component" value="Unassembled WGS sequence"/>
</dbReference>
<dbReference type="Pfam" id="PF00400">
    <property type="entry name" value="WD40"/>
    <property type="match status" value="3"/>
</dbReference>
<reference evidence="5 6" key="1">
    <citation type="journal article" date="2019" name="Sci. Rep.">
        <title>Comparative genomics of chytrid fungi reveal insights into the obligate biotrophic and pathogenic lifestyle of Synchytrium endobioticum.</title>
        <authorList>
            <person name="van de Vossenberg B.T.L.H."/>
            <person name="Warris S."/>
            <person name="Nguyen H.D.T."/>
            <person name="van Gent-Pelzer M.P.E."/>
            <person name="Joly D.L."/>
            <person name="van de Geest H.C."/>
            <person name="Bonants P.J.M."/>
            <person name="Smith D.S."/>
            <person name="Levesque C.A."/>
            <person name="van der Lee T.A.J."/>
        </authorList>
    </citation>
    <scope>NUCLEOTIDE SEQUENCE [LARGE SCALE GENOMIC DNA]</scope>
    <source>
        <strain evidence="5 6">CBS 675.73</strain>
    </source>
</reference>
<evidence type="ECO:0000256" key="4">
    <source>
        <dbReference type="PROSITE-ProRule" id="PRU00221"/>
    </source>
</evidence>
<name>A0A507F2M6_9FUNG</name>
<dbReference type="InterPro" id="IPR020472">
    <property type="entry name" value="WD40_PAC1"/>
</dbReference>
<evidence type="ECO:0000256" key="1">
    <source>
        <dbReference type="ARBA" id="ARBA00007830"/>
    </source>
</evidence>
<dbReference type="PANTHER" id="PTHR10971">
    <property type="entry name" value="MRNA EXPORT FACTOR AND BUB3"/>
    <property type="match status" value="1"/>
</dbReference>
<feature type="repeat" description="WD" evidence="4">
    <location>
        <begin position="109"/>
        <end position="154"/>
    </location>
</feature>
<evidence type="ECO:0000313" key="5">
    <source>
        <dbReference type="EMBL" id="TPX70529.1"/>
    </source>
</evidence>
<dbReference type="AlphaFoldDB" id="A0A507F2M6"/>
<organism evidence="5 6">
    <name type="scientific">Chytriomyces confervae</name>
    <dbReference type="NCBI Taxonomy" id="246404"/>
    <lineage>
        <taxon>Eukaryota</taxon>
        <taxon>Fungi</taxon>
        <taxon>Fungi incertae sedis</taxon>
        <taxon>Chytridiomycota</taxon>
        <taxon>Chytridiomycota incertae sedis</taxon>
        <taxon>Chytridiomycetes</taxon>
        <taxon>Chytridiales</taxon>
        <taxon>Chytriomycetaceae</taxon>
        <taxon>Chytriomyces</taxon>
    </lineage>
</organism>
<evidence type="ECO:0000313" key="6">
    <source>
        <dbReference type="Proteomes" id="UP000320333"/>
    </source>
</evidence>
<dbReference type="STRING" id="246404.A0A507F2M6"/>
<dbReference type="InterPro" id="IPR001680">
    <property type="entry name" value="WD40_rpt"/>
</dbReference>
<dbReference type="SUPFAM" id="SSF50978">
    <property type="entry name" value="WD40 repeat-like"/>
    <property type="match status" value="1"/>
</dbReference>
<dbReference type="PROSITE" id="PS50082">
    <property type="entry name" value="WD_REPEATS_2"/>
    <property type="match status" value="2"/>
</dbReference>
<dbReference type="Gene3D" id="2.130.10.10">
    <property type="entry name" value="YVTN repeat-like/Quinoprotein amine dehydrogenase"/>
    <property type="match status" value="1"/>
</dbReference>
<keyword evidence="2 4" id="KW-0853">WD repeat</keyword>
<accession>A0A507F2M6</accession>
<dbReference type="SMART" id="SM00320">
    <property type="entry name" value="WD40"/>
    <property type="match status" value="5"/>
</dbReference>
<dbReference type="EMBL" id="QEAP01000280">
    <property type="protein sequence ID" value="TPX70529.1"/>
    <property type="molecule type" value="Genomic_DNA"/>
</dbReference>